<dbReference type="InterPro" id="IPR027417">
    <property type="entry name" value="P-loop_NTPase"/>
</dbReference>
<dbReference type="Gene3D" id="2.130.10.10">
    <property type="entry name" value="YVTN repeat-like/Quinoprotein amine dehydrogenase"/>
    <property type="match status" value="1"/>
</dbReference>
<dbReference type="Proteomes" id="UP000214684">
    <property type="component" value="Unassembled WGS sequence"/>
</dbReference>
<evidence type="ECO:0000313" key="2">
    <source>
        <dbReference type="EMBL" id="OXE99719.1"/>
    </source>
</evidence>
<dbReference type="EMBL" id="MUGS01000059">
    <property type="protein sequence ID" value="OXE99719.1"/>
    <property type="molecule type" value="Genomic_DNA"/>
</dbReference>
<keyword evidence="3" id="KW-1185">Reference proteome</keyword>
<dbReference type="Pfam" id="PF22722">
    <property type="entry name" value="NA-iREase1"/>
    <property type="match status" value="1"/>
</dbReference>
<sequence>MSKIDFHIFKSNTDAIATNRGFYYQYLSTVKIWLENFINNVDNEIFCEREEDIFELNSKEEIYKFSQIKCYSDGFSLKSPEIASSLLNFYKLYQKYKSQYKGTFCFHTNSTIKVRAGKSLSNWYNKQMQGDFSPTEFIEETRNIFLDLLKEKLNKYLEKAFENKDIIDANKKYNNYVELVKSDDFIQFLGLIRWEFSSIAKTEEAISDLVKEIKGIILSGKLDYDSGINENFILGYLLNTVIEKSTETIEDNRLLNNNLLKIILNSTDLKQHLKEKLKKEIVLLMTNDFQIMENLEDINKTTLATHKMVAELHKAVLKENEKSSLISNLTVQVKNWFNAIGYKFENQEIINNDEIFGFIINIRNRRGYDRVLILCISEPVEINHLYKLHELTKDFKCSEGWVITYKRISKSVRNKIGKEEYNNLFCYTIDELIDNDIDFSGYFDWLDSEVISRDISSKFIPLYCKRDIFEKETNIKLDTSKYLIDEYIDQWLDDPSKKHISILGEFGTGKTWFALHYAWVKLQDYKSAMQRGVNRPRIPIFIALRDFAKSVNIEGVFSEFFFKKHNSPIPTYEAFLELNKMGKLLLIFDGFDEMADRIDNQKMINNFWELARTIDDNSKVILTCRNEHFPEARQGRELLNAKLKASTQHLVIKNPEFEVLDLLKLNKKQIKELLQLHTTEKVVKKIMKNSILLDLAARPIMTELIIESLKDIEEGKPIDISRVYLYAIREKFKKDITEERTFTSVSDKLYFMCELSWEMISTDRMSIHYRLFPERIRSLFNDVVKEQKDIDHWQYDMMGQSMLIRNDDGEYKPSHRSLLEFFTAYKFAAELGVMDNDFKDFAIGKENISDLIPQNYEWNEFFKKSSSLNLGDFKRITISQLKNTFGHQVLSRAILDLITNMISIRSRKTLDTFNEIINDCRSKKFEDVKYIVTNLIIIITNDQPDYFKEKDLSNLVIKNFEVPQKLKDAQWLYHGSMKAVDFSGTNFTNSDLTNANFGFPLYREFVSGNIVKTIFTNANLKGFQFHFNQIDSVAFLKDRNIIAIGSPDEIRLLNADLTVIKYINATGWDIEFSPNGKFMAHSGYGILYIRNTTDFEIEWEHEFSVQFNPNAQEKGKNLWTGGFVFSNDNKKIFTACNNSFVYECDIVAKKEVGTFQCFEGAETISISFDQKYIVCSEFNAFSLWETKSRKKIKFEKTKKDKLNKFRARFHPQKNLLFIAEGNRIRCYDILNDIFLFEIEIENIGDFCFSLDGNTIYIHNNYNIYIIDLKEKAIINNYRIEVLNSTEKKSHENIEKIVYDSNGDNLVLMTRKQIVIFNIHVEDVIDIYQNLITVEGSDFKQVIGLDEDILEQLKKNGAAL</sequence>
<evidence type="ECO:0000259" key="1">
    <source>
        <dbReference type="Pfam" id="PF22722"/>
    </source>
</evidence>
<dbReference type="SUPFAM" id="SSF82171">
    <property type="entry name" value="DPP6 N-terminal domain-like"/>
    <property type="match status" value="1"/>
</dbReference>
<dbReference type="OrthoDB" id="2966407at2"/>
<feature type="domain" description="NACHT-associated inactive Restriction Endonuclease 1 sensor" evidence="1">
    <location>
        <begin position="331"/>
        <end position="434"/>
    </location>
</feature>
<protein>
    <recommendedName>
        <fullName evidence="1">NACHT-associated inactive Restriction Endonuclease 1 sensor domain-containing protein</fullName>
    </recommendedName>
</protein>
<dbReference type="InterPro" id="IPR001646">
    <property type="entry name" value="5peptide_repeat"/>
</dbReference>
<evidence type="ECO:0000313" key="3">
    <source>
        <dbReference type="Proteomes" id="UP000214684"/>
    </source>
</evidence>
<dbReference type="Gene3D" id="2.160.20.80">
    <property type="entry name" value="E3 ubiquitin-protein ligase SopA"/>
    <property type="match status" value="1"/>
</dbReference>
<proteinExistence type="predicted"/>
<organism evidence="2 3">
    <name type="scientific">Flavobacterium araucananum</name>
    <dbReference type="NCBI Taxonomy" id="946678"/>
    <lineage>
        <taxon>Bacteria</taxon>
        <taxon>Pseudomonadati</taxon>
        <taxon>Bacteroidota</taxon>
        <taxon>Flavobacteriia</taxon>
        <taxon>Flavobacteriales</taxon>
        <taxon>Flavobacteriaceae</taxon>
        <taxon>Flavobacterium</taxon>
    </lineage>
</organism>
<name>A0A227NRV9_9FLAO</name>
<dbReference type="RefSeq" id="WP_089481456.1">
    <property type="nucleotide sequence ID" value="NZ_MUGS01000059.1"/>
</dbReference>
<dbReference type="SUPFAM" id="SSF141571">
    <property type="entry name" value="Pentapeptide repeat-like"/>
    <property type="match status" value="1"/>
</dbReference>
<dbReference type="InterPro" id="IPR015943">
    <property type="entry name" value="WD40/YVTN_repeat-like_dom_sf"/>
</dbReference>
<dbReference type="InterPro" id="IPR054557">
    <property type="entry name" value="NA-iREase1_dom"/>
</dbReference>
<accession>A0A227NRV9</accession>
<comment type="caution">
    <text evidence="2">The sequence shown here is derived from an EMBL/GenBank/DDBJ whole genome shotgun (WGS) entry which is preliminary data.</text>
</comment>
<gene>
    <name evidence="2" type="ORF">B0A64_21040</name>
</gene>
<dbReference type="Gene3D" id="3.40.50.300">
    <property type="entry name" value="P-loop containing nucleotide triphosphate hydrolases"/>
    <property type="match status" value="1"/>
</dbReference>
<dbReference type="Pfam" id="PF00805">
    <property type="entry name" value="Pentapeptide"/>
    <property type="match status" value="1"/>
</dbReference>
<reference evidence="2 3" key="1">
    <citation type="submission" date="2016-11" db="EMBL/GenBank/DDBJ databases">
        <title>Whole genomes of Flavobacteriaceae.</title>
        <authorList>
            <person name="Stine C."/>
            <person name="Li C."/>
            <person name="Tadesse D."/>
        </authorList>
    </citation>
    <scope>NUCLEOTIDE SEQUENCE [LARGE SCALE GENOMIC DNA]</scope>
    <source>
        <strain evidence="2 3">DSM 24704</strain>
    </source>
</reference>
<dbReference type="SUPFAM" id="SSF52540">
    <property type="entry name" value="P-loop containing nucleoside triphosphate hydrolases"/>
    <property type="match status" value="1"/>
</dbReference>